<evidence type="ECO:0000313" key="2">
    <source>
        <dbReference type="EMBL" id="CAD6943027.1"/>
    </source>
</evidence>
<dbReference type="Proteomes" id="UP000077671">
    <property type="component" value="Unassembled WGS sequence"/>
</dbReference>
<accession>A0A177USP6</accession>
<reference evidence="2" key="3">
    <citation type="submission" date="2020-10" db="EMBL/GenBank/DDBJ databases">
        <authorList>
            <person name="Sedaghatjoo S."/>
        </authorList>
    </citation>
    <scope>NUCLEOTIDE SEQUENCE</scope>
    <source>
        <strain evidence="2">AZH3</strain>
    </source>
</reference>
<dbReference type="AlphaFoldDB" id="A0A177USP6"/>
<protein>
    <submittedName>
        <fullName evidence="3">Uncharacterized protein</fullName>
    </submittedName>
</protein>
<feature type="chain" id="PRO_5044550222" evidence="1">
    <location>
        <begin position="19"/>
        <end position="108"/>
    </location>
</feature>
<evidence type="ECO:0000256" key="1">
    <source>
        <dbReference type="SAM" id="SignalP"/>
    </source>
</evidence>
<comment type="caution">
    <text evidence="3">The sequence shown here is derived from an EMBL/GenBank/DDBJ whole genome shotgun (WGS) entry which is preliminary data.</text>
</comment>
<reference evidence="3" key="1">
    <citation type="submission" date="2016-04" db="EMBL/GenBank/DDBJ databases">
        <authorList>
            <person name="Nguyen H.D."/>
            <person name="Kesanakurti P."/>
            <person name="Cullis J."/>
            <person name="Levesque C.A."/>
            <person name="Hambleton S."/>
        </authorList>
    </citation>
    <scope>NUCLEOTIDE SEQUENCE</scope>
    <source>
        <strain evidence="3">DAOMC 238032</strain>
    </source>
</reference>
<dbReference type="EMBL" id="CAJHJG010004657">
    <property type="protein sequence ID" value="CAD6943027.1"/>
    <property type="molecule type" value="Genomic_DNA"/>
</dbReference>
<reference evidence="3" key="2">
    <citation type="journal article" date="2019" name="IMA Fungus">
        <title>Genome sequencing and comparison of five Tilletia species to identify candidate genes for the detection of regulated species infecting wheat.</title>
        <authorList>
            <person name="Nguyen H.D.T."/>
            <person name="Sultana T."/>
            <person name="Kesanakurti P."/>
            <person name="Hambleton S."/>
        </authorList>
    </citation>
    <scope>NUCLEOTIDE SEQUENCE</scope>
    <source>
        <strain evidence="3">DAOMC 238032</strain>
    </source>
</reference>
<keyword evidence="5" id="KW-1185">Reference proteome</keyword>
<evidence type="ECO:0000313" key="4">
    <source>
        <dbReference type="Proteomes" id="UP000077671"/>
    </source>
</evidence>
<sequence length="108" mass="11630">MFATRALLIFTSFGLALADLDCSNSCGQVFGSSSPKYDPCVTRCGQCVQADLLGFLQAPRGHWKPDCNVACIGKADPMCLSDCTVIQTYCSVSHKPRPCPYDVENCVA</sequence>
<dbReference type="EMBL" id="LWDD02000788">
    <property type="protein sequence ID" value="KAE8256665.1"/>
    <property type="molecule type" value="Genomic_DNA"/>
</dbReference>
<name>A0A177USP6_9BASI</name>
<dbReference type="Proteomes" id="UP000836402">
    <property type="component" value="Unassembled WGS sequence"/>
</dbReference>
<feature type="signal peptide" evidence="1">
    <location>
        <begin position="1"/>
        <end position="18"/>
    </location>
</feature>
<evidence type="ECO:0000313" key="5">
    <source>
        <dbReference type="Proteomes" id="UP000836402"/>
    </source>
</evidence>
<keyword evidence="1" id="KW-0732">Signal</keyword>
<proteinExistence type="predicted"/>
<organism evidence="3 4">
    <name type="scientific">Tilletia caries</name>
    <name type="common">wheat bunt fungus</name>
    <dbReference type="NCBI Taxonomy" id="13290"/>
    <lineage>
        <taxon>Eukaryota</taxon>
        <taxon>Fungi</taxon>
        <taxon>Dikarya</taxon>
        <taxon>Basidiomycota</taxon>
        <taxon>Ustilaginomycotina</taxon>
        <taxon>Exobasidiomycetes</taxon>
        <taxon>Tilletiales</taxon>
        <taxon>Tilletiaceae</taxon>
        <taxon>Tilletia</taxon>
    </lineage>
</organism>
<evidence type="ECO:0000313" key="3">
    <source>
        <dbReference type="EMBL" id="KAE8256665.1"/>
    </source>
</evidence>
<gene>
    <name evidence="3" type="ORF">A4X03_0g5178</name>
    <name evidence="2" type="ORF">JKIAZH3_G6944</name>
</gene>